<keyword evidence="2" id="KW-1185">Reference proteome</keyword>
<name>A0A834TKI7_9FABA</name>
<accession>A0A834TKI7</accession>
<dbReference type="AlphaFoldDB" id="A0A834TKI7"/>
<dbReference type="InterPro" id="IPR036915">
    <property type="entry name" value="Cyclin-like_sf"/>
</dbReference>
<evidence type="ECO:0000313" key="2">
    <source>
        <dbReference type="Proteomes" id="UP000634136"/>
    </source>
</evidence>
<sequence length="330" mass="38245">MAEELDYDPEFPLRTSRLKQASNQYYNIEHYFMPTDDYSQCPRKMQCRNYAIRTILKYTQGAGYKAYIPYIALNYFDRFFSKIPLPTRHEDIETPQQNLRSEEFNILKALVWRACAVTPFCFLNTNYPRFRDLGGFSRRSIHQIIVASLADHGFTKYKPSLIALSSFLAAAHILYGPERLKVAERGGGLLTKPPQNPTPKACSWYNRQEESFTKYKPSLIALSSFLAAARILYGSERLHVTDNEVTPCFPEMISLCIRKNIEIEPACVDGEIREESVVYPWTKKARDAILGIQEKVEGQDRDWDFDVQWLLPSDEQQVVEPTRTRVRSKL</sequence>
<proteinExistence type="predicted"/>
<gene>
    <name evidence="1" type="ORF">G2W53_020925</name>
</gene>
<reference evidence="1" key="1">
    <citation type="submission" date="2020-09" db="EMBL/GenBank/DDBJ databases">
        <title>Genome-Enabled Discovery of Anthraquinone Biosynthesis in Senna tora.</title>
        <authorList>
            <person name="Kang S.-H."/>
            <person name="Pandey R.P."/>
            <person name="Lee C.-M."/>
            <person name="Sim J.-S."/>
            <person name="Jeong J.-T."/>
            <person name="Choi B.-S."/>
            <person name="Jung M."/>
            <person name="Ginzburg D."/>
            <person name="Zhao K."/>
            <person name="Won S.Y."/>
            <person name="Oh T.-J."/>
            <person name="Yu Y."/>
            <person name="Kim N.-H."/>
            <person name="Lee O.R."/>
            <person name="Lee T.-H."/>
            <person name="Bashyal P."/>
            <person name="Kim T.-S."/>
            <person name="Lee W.-H."/>
            <person name="Kawkins C."/>
            <person name="Kim C.-K."/>
            <person name="Kim J.S."/>
            <person name="Ahn B.O."/>
            <person name="Rhee S.Y."/>
            <person name="Sohng J.K."/>
        </authorList>
    </citation>
    <scope>NUCLEOTIDE SEQUENCE</scope>
    <source>
        <tissue evidence="1">Leaf</tissue>
    </source>
</reference>
<evidence type="ECO:0000313" key="1">
    <source>
        <dbReference type="EMBL" id="KAF7822781.1"/>
    </source>
</evidence>
<dbReference type="Proteomes" id="UP000634136">
    <property type="component" value="Unassembled WGS sequence"/>
</dbReference>
<comment type="caution">
    <text evidence="1">The sequence shown here is derived from an EMBL/GenBank/DDBJ whole genome shotgun (WGS) entry which is preliminary data.</text>
</comment>
<protein>
    <submittedName>
        <fullName evidence="1">Putative cyclin-D6-1</fullName>
    </submittedName>
</protein>
<dbReference type="OrthoDB" id="1743455at2759"/>
<dbReference type="EMBL" id="JAAIUW010000007">
    <property type="protein sequence ID" value="KAF7822781.1"/>
    <property type="molecule type" value="Genomic_DNA"/>
</dbReference>
<dbReference type="SUPFAM" id="SSF47954">
    <property type="entry name" value="Cyclin-like"/>
    <property type="match status" value="1"/>
</dbReference>
<dbReference type="Gene3D" id="1.10.472.10">
    <property type="entry name" value="Cyclin-like"/>
    <property type="match status" value="1"/>
</dbReference>
<organism evidence="1 2">
    <name type="scientific">Senna tora</name>
    <dbReference type="NCBI Taxonomy" id="362788"/>
    <lineage>
        <taxon>Eukaryota</taxon>
        <taxon>Viridiplantae</taxon>
        <taxon>Streptophyta</taxon>
        <taxon>Embryophyta</taxon>
        <taxon>Tracheophyta</taxon>
        <taxon>Spermatophyta</taxon>
        <taxon>Magnoliopsida</taxon>
        <taxon>eudicotyledons</taxon>
        <taxon>Gunneridae</taxon>
        <taxon>Pentapetalae</taxon>
        <taxon>rosids</taxon>
        <taxon>fabids</taxon>
        <taxon>Fabales</taxon>
        <taxon>Fabaceae</taxon>
        <taxon>Caesalpinioideae</taxon>
        <taxon>Cassia clade</taxon>
        <taxon>Senna</taxon>
    </lineage>
</organism>